<feature type="transmembrane region" description="Helical" evidence="3">
    <location>
        <begin position="21"/>
        <end position="45"/>
    </location>
</feature>
<organism evidence="4 5">
    <name type="scientific">Lentilactobacillus curieae</name>
    <dbReference type="NCBI Taxonomy" id="1138822"/>
    <lineage>
        <taxon>Bacteria</taxon>
        <taxon>Bacillati</taxon>
        <taxon>Bacillota</taxon>
        <taxon>Bacilli</taxon>
        <taxon>Lactobacillales</taxon>
        <taxon>Lactobacillaceae</taxon>
        <taxon>Lentilactobacillus</taxon>
    </lineage>
</organism>
<dbReference type="NCBIfam" id="TIGR03715">
    <property type="entry name" value="KxYKxGKxW"/>
    <property type="match status" value="1"/>
</dbReference>
<keyword evidence="5" id="KW-1185">Reference proteome</keyword>
<dbReference type="KEGG" id="lcu:PL11_002050"/>
<gene>
    <name evidence="4" type="ORF">PL11_002050</name>
</gene>
<protein>
    <submittedName>
        <fullName evidence="4">Uncharacterized protein</fullName>
    </submittedName>
</protein>
<name>A0A1S6QGQ4_9LACO</name>
<sequence length="399" mass="44091">MQMKEKLKNTNKTVRYRLYKAGKLWVIGGSCVIGMGILGCSSALAESSTETAKTSSSVPVYTPANPDPKPAKPVAPKQTTKSPATVVKQQPAAQQATTATKPAANPVQSYQSAPQQNTQPKSSQSVAKPAVTQSQPRSQVKPQVSQAETAPQTQVDNQQVTQGQETKSQAAKASPTAEVEKPATQNSTVKKQTSQMKAQSPVAAKASTKADKEVIDPNEVKEENTSEYKRKFYEVMEDGKQVFYEQINDSFVKITDQEFLDQIQETIDKKIAKRHYLTKEQLKELPAGTEFSGDYRIYHFIDKVPEGFEGDTIEGKVMEFTKPGEDGANPVYVVKRKVNGEIRYFKKVDGQFTEDVTEKVKSIINTEKLVDRYLKAVNDGGLTEEEIKDKLEKQSKVAI</sequence>
<dbReference type="EMBL" id="CP018906">
    <property type="protein sequence ID" value="AQW20779.1"/>
    <property type="molecule type" value="Genomic_DNA"/>
</dbReference>
<keyword evidence="3" id="KW-0472">Membrane</keyword>
<keyword evidence="3" id="KW-0812">Transmembrane</keyword>
<evidence type="ECO:0000256" key="2">
    <source>
        <dbReference type="SAM" id="MobiDB-lite"/>
    </source>
</evidence>
<dbReference type="InterPro" id="IPR022263">
    <property type="entry name" value="KxYKxGKxW"/>
</dbReference>
<evidence type="ECO:0000256" key="3">
    <source>
        <dbReference type="SAM" id="Phobius"/>
    </source>
</evidence>
<feature type="compositionally biased region" description="Low complexity" evidence="2">
    <location>
        <begin position="84"/>
        <end position="104"/>
    </location>
</feature>
<feature type="region of interest" description="Disordered" evidence="2">
    <location>
        <begin position="50"/>
        <end position="222"/>
    </location>
</feature>
<reference evidence="4 5" key="1">
    <citation type="journal article" date="2015" name="Genome Announc.">
        <title>Genome Sequence of Lactobacillus curieae CCTCC M 2011381T, a Novel Producer of Gamma-aminobutyric Acid.</title>
        <authorList>
            <person name="Wang Y."/>
            <person name="Wang Y."/>
            <person name="Lang C."/>
            <person name="Wei D."/>
            <person name="Xu P."/>
            <person name="Xie J."/>
        </authorList>
    </citation>
    <scope>NUCLEOTIDE SEQUENCE [LARGE SCALE GENOMIC DNA]</scope>
    <source>
        <strain evidence="4 5">CCTCC M 2011381</strain>
    </source>
</reference>
<feature type="compositionally biased region" description="Basic and acidic residues" evidence="2">
    <location>
        <begin position="208"/>
        <end position="222"/>
    </location>
</feature>
<evidence type="ECO:0000313" key="5">
    <source>
        <dbReference type="Proteomes" id="UP000030361"/>
    </source>
</evidence>
<evidence type="ECO:0000313" key="4">
    <source>
        <dbReference type="EMBL" id="AQW20779.1"/>
    </source>
</evidence>
<keyword evidence="1" id="KW-0732">Signal</keyword>
<dbReference type="Pfam" id="PF19258">
    <property type="entry name" value="KxYKxGKxW_sig"/>
    <property type="match status" value="1"/>
</dbReference>
<feature type="compositionally biased region" description="Polar residues" evidence="2">
    <location>
        <begin position="106"/>
        <end position="171"/>
    </location>
</feature>
<accession>A0A1S6QGQ4</accession>
<proteinExistence type="predicted"/>
<keyword evidence="3" id="KW-1133">Transmembrane helix</keyword>
<evidence type="ECO:0000256" key="1">
    <source>
        <dbReference type="ARBA" id="ARBA00022729"/>
    </source>
</evidence>
<dbReference type="AlphaFoldDB" id="A0A1S6QGQ4"/>
<feature type="compositionally biased region" description="Polar residues" evidence="2">
    <location>
        <begin position="183"/>
        <end position="198"/>
    </location>
</feature>
<dbReference type="Proteomes" id="UP000030361">
    <property type="component" value="Chromosome"/>
</dbReference>